<sequence>MPKLVCVNCEVELKPSINGVKVIEHASFGPYKIWEADEWKCPNCGVTIIAGFAQLPITEHYQAGFTKVLEEISGRGEVRNDYERPREVRIETPNGNTREQDS</sequence>
<dbReference type="EMBL" id="LAZR01025194">
    <property type="protein sequence ID" value="KKL72694.1"/>
    <property type="molecule type" value="Genomic_DNA"/>
</dbReference>
<reference evidence="2" key="1">
    <citation type="journal article" date="2015" name="Nature">
        <title>Complex archaea that bridge the gap between prokaryotes and eukaryotes.</title>
        <authorList>
            <person name="Spang A."/>
            <person name="Saw J.H."/>
            <person name="Jorgensen S.L."/>
            <person name="Zaremba-Niedzwiedzka K."/>
            <person name="Martijn J."/>
            <person name="Lind A.E."/>
            <person name="van Eijk R."/>
            <person name="Schleper C."/>
            <person name="Guy L."/>
            <person name="Ettema T.J."/>
        </authorList>
    </citation>
    <scope>NUCLEOTIDE SEQUENCE</scope>
</reference>
<feature type="region of interest" description="Disordered" evidence="1">
    <location>
        <begin position="83"/>
        <end position="102"/>
    </location>
</feature>
<accession>A0A0F9EFF1</accession>
<comment type="caution">
    <text evidence="2">The sequence shown here is derived from an EMBL/GenBank/DDBJ whole genome shotgun (WGS) entry which is preliminary data.</text>
</comment>
<feature type="compositionally biased region" description="Polar residues" evidence="1">
    <location>
        <begin position="93"/>
        <end position="102"/>
    </location>
</feature>
<proteinExistence type="predicted"/>
<evidence type="ECO:0000256" key="1">
    <source>
        <dbReference type="SAM" id="MobiDB-lite"/>
    </source>
</evidence>
<organism evidence="2">
    <name type="scientific">marine sediment metagenome</name>
    <dbReference type="NCBI Taxonomy" id="412755"/>
    <lineage>
        <taxon>unclassified sequences</taxon>
        <taxon>metagenomes</taxon>
        <taxon>ecological metagenomes</taxon>
    </lineage>
</organism>
<name>A0A0F9EFF1_9ZZZZ</name>
<evidence type="ECO:0000313" key="2">
    <source>
        <dbReference type="EMBL" id="KKL72694.1"/>
    </source>
</evidence>
<dbReference type="AlphaFoldDB" id="A0A0F9EFF1"/>
<protein>
    <submittedName>
        <fullName evidence="2">Uncharacterized protein</fullName>
    </submittedName>
</protein>
<gene>
    <name evidence="2" type="ORF">LCGC14_2082390</name>
</gene>